<keyword evidence="2 6" id="KW-0812">Transmembrane</keyword>
<keyword evidence="4 6" id="KW-0472">Membrane</keyword>
<protein>
    <submittedName>
        <fullName evidence="7">Uncharacterized protein</fullName>
    </submittedName>
</protein>
<comment type="subcellular location">
    <subcellularLocation>
        <location evidence="1">Membrane</location>
        <topology evidence="1">Multi-pass membrane protein</topology>
    </subcellularLocation>
</comment>
<accession>G3ARQ8</accession>
<dbReference type="KEGG" id="spaa:SPAPADRAFT_139937"/>
<evidence type="ECO:0000313" key="7">
    <source>
        <dbReference type="EMBL" id="EGW31811.1"/>
    </source>
</evidence>
<evidence type="ECO:0000256" key="6">
    <source>
        <dbReference type="SAM" id="Phobius"/>
    </source>
</evidence>
<dbReference type="RefSeq" id="XP_007376589.1">
    <property type="nucleotide sequence ID" value="XM_007376527.1"/>
</dbReference>
<dbReference type="EMBL" id="GL996503">
    <property type="protein sequence ID" value="EGW31811.1"/>
    <property type="molecule type" value="Genomic_DNA"/>
</dbReference>
<sequence>MSEDTCSFCLGTDTDIPTFGTLQDAQDFVHPCNTCSLVTHRKCLLDWFNSIPVDELMIVLGRRHHSDNGSNSSLINEIGVATPSVDQNSSFQFRFYTQLPRWLNNNDSVASTPTPTSTATSSPPQPILNSSLPLSDMVFIIVPCPQCKQQIIFSMRRSKFISFQNSARVFVTRVVNYGGIFLIITSAITGVLSMGYIGLTTCGLKIMDWMVPGTALVQMLTKTTPKKSTSNYISSSLKQLLFGEQSHQSYAIDNLETALVHGLIDPFKFARIPTIPLVLYRMRSSSILECFWGKDRWNTIYEEIMILGYFSNLGDNELLKGIFHNLAQNLKHPTKPISLLSGINLFKISNLISMIIPVRWAYDVLYRLTINRMYFDLALKAQPRQIANHLPPQEMEELERIYSDINQLKGQIHKSTSPSFINSSPLLSSIYKKFQLMKSKNYLQLRLMSHYYKTIACLRYDYSNTFTNYSTTTKAITTILWPYVASKVGKFIMKLLVKNQSDRNLVLVNMASMIIVAVFKEVFNVWLSKIKSNQRSQIKTVTIEEVDVITDVEDD</sequence>
<feature type="compositionally biased region" description="Low complexity" evidence="5">
    <location>
        <begin position="108"/>
        <end position="122"/>
    </location>
</feature>
<evidence type="ECO:0000313" key="8">
    <source>
        <dbReference type="Proteomes" id="UP000000709"/>
    </source>
</evidence>
<dbReference type="OMA" id="ILAPCPQ"/>
<dbReference type="OrthoDB" id="5817083at2759"/>
<dbReference type="AlphaFoldDB" id="G3ARQ8"/>
<dbReference type="eggNOG" id="ENOG502S532">
    <property type="taxonomic scope" value="Eukaryota"/>
</dbReference>
<evidence type="ECO:0000256" key="1">
    <source>
        <dbReference type="ARBA" id="ARBA00004141"/>
    </source>
</evidence>
<feature type="transmembrane region" description="Helical" evidence="6">
    <location>
        <begin position="505"/>
        <end position="527"/>
    </location>
</feature>
<name>G3ARQ8_SPAPN</name>
<proteinExistence type="predicted"/>
<feature type="transmembrane region" description="Helical" evidence="6">
    <location>
        <begin position="174"/>
        <end position="197"/>
    </location>
</feature>
<keyword evidence="3 6" id="KW-1133">Transmembrane helix</keyword>
<evidence type="ECO:0000256" key="5">
    <source>
        <dbReference type="SAM" id="MobiDB-lite"/>
    </source>
</evidence>
<evidence type="ECO:0000256" key="4">
    <source>
        <dbReference type="ARBA" id="ARBA00023136"/>
    </source>
</evidence>
<dbReference type="PANTHER" id="PTHR46283">
    <property type="entry name" value="E3 UBIQUITIN-PROTEIN LIGASE MARCH5"/>
    <property type="match status" value="1"/>
</dbReference>
<dbReference type="GO" id="GO:0016020">
    <property type="term" value="C:membrane"/>
    <property type="evidence" value="ECO:0007669"/>
    <property type="project" value="UniProtKB-SubCell"/>
</dbReference>
<reference evidence="7 8" key="1">
    <citation type="journal article" date="2011" name="Proc. Natl. Acad. Sci. U.S.A.">
        <title>Comparative genomics of xylose-fermenting fungi for enhanced biofuel production.</title>
        <authorList>
            <person name="Wohlbach D.J."/>
            <person name="Kuo A."/>
            <person name="Sato T.K."/>
            <person name="Potts K.M."/>
            <person name="Salamov A.A."/>
            <person name="LaButti K.M."/>
            <person name="Sun H."/>
            <person name="Clum A."/>
            <person name="Pangilinan J.L."/>
            <person name="Lindquist E.A."/>
            <person name="Lucas S."/>
            <person name="Lapidus A."/>
            <person name="Jin M."/>
            <person name="Gunawan C."/>
            <person name="Balan V."/>
            <person name="Dale B.E."/>
            <person name="Jeffries T.W."/>
            <person name="Zinkel R."/>
            <person name="Barry K.W."/>
            <person name="Grigoriev I.V."/>
            <person name="Gasch A.P."/>
        </authorList>
    </citation>
    <scope>NUCLEOTIDE SEQUENCE [LARGE SCALE GENOMIC DNA]</scope>
    <source>
        <strain evidence="8">NRRL Y-27907 / 11-Y1</strain>
    </source>
</reference>
<organism evidence="8">
    <name type="scientific">Spathaspora passalidarum (strain NRRL Y-27907 / 11-Y1)</name>
    <dbReference type="NCBI Taxonomy" id="619300"/>
    <lineage>
        <taxon>Eukaryota</taxon>
        <taxon>Fungi</taxon>
        <taxon>Dikarya</taxon>
        <taxon>Ascomycota</taxon>
        <taxon>Saccharomycotina</taxon>
        <taxon>Pichiomycetes</taxon>
        <taxon>Debaryomycetaceae</taxon>
        <taxon>Spathaspora</taxon>
    </lineage>
</organism>
<dbReference type="HOGENOM" id="CLU_016808_0_0_1"/>
<evidence type="ECO:0000256" key="2">
    <source>
        <dbReference type="ARBA" id="ARBA00022692"/>
    </source>
</evidence>
<dbReference type="Proteomes" id="UP000000709">
    <property type="component" value="Unassembled WGS sequence"/>
</dbReference>
<dbReference type="GeneID" id="18870253"/>
<evidence type="ECO:0000256" key="3">
    <source>
        <dbReference type="ARBA" id="ARBA00022989"/>
    </source>
</evidence>
<feature type="region of interest" description="Disordered" evidence="5">
    <location>
        <begin position="107"/>
        <end position="126"/>
    </location>
</feature>
<dbReference type="InParanoid" id="G3ARQ8"/>
<keyword evidence="8" id="KW-1185">Reference proteome</keyword>
<gene>
    <name evidence="7" type="ORF">SPAPADRAFT_139937</name>
</gene>